<proteinExistence type="inferred from homology"/>
<evidence type="ECO:0000313" key="14">
    <source>
        <dbReference type="EMBL" id="EER17739.1"/>
    </source>
</evidence>
<keyword evidence="6 14" id="KW-0347">Helicase</keyword>
<comment type="similarity">
    <text evidence="2">Belongs to the ku80 family.</text>
</comment>
<evidence type="ECO:0000256" key="5">
    <source>
        <dbReference type="ARBA" id="ARBA00022801"/>
    </source>
</evidence>
<evidence type="ECO:0000313" key="15">
    <source>
        <dbReference type="Proteomes" id="UP000007800"/>
    </source>
</evidence>
<dbReference type="Gene3D" id="1.10.1600.10">
    <property type="match status" value="1"/>
</dbReference>
<evidence type="ECO:0000256" key="4">
    <source>
        <dbReference type="ARBA" id="ARBA00022763"/>
    </source>
</evidence>
<dbReference type="SMART" id="SM00559">
    <property type="entry name" value="Ku78"/>
    <property type="match status" value="1"/>
</dbReference>
<evidence type="ECO:0000256" key="2">
    <source>
        <dbReference type="ARBA" id="ARBA00007726"/>
    </source>
</evidence>
<dbReference type="EMBL" id="GG671995">
    <property type="protein sequence ID" value="EER17739.1"/>
    <property type="molecule type" value="Genomic_DNA"/>
</dbReference>
<keyword evidence="11" id="KW-0539">Nucleus</keyword>
<dbReference type="GO" id="GO:0003684">
    <property type="term" value="F:damaged DNA binding"/>
    <property type="evidence" value="ECO:0007669"/>
    <property type="project" value="InterPro"/>
</dbReference>
<dbReference type="GO" id="GO:0003690">
    <property type="term" value="F:double-stranded DNA binding"/>
    <property type="evidence" value="ECO:0007669"/>
    <property type="project" value="TreeGrafter"/>
</dbReference>
<dbReference type="GO" id="GO:0004386">
    <property type="term" value="F:helicase activity"/>
    <property type="evidence" value="ECO:0007669"/>
    <property type="project" value="UniProtKB-KW"/>
</dbReference>
<evidence type="ECO:0000256" key="7">
    <source>
        <dbReference type="ARBA" id="ARBA00022840"/>
    </source>
</evidence>
<dbReference type="GO" id="GO:0016787">
    <property type="term" value="F:hydrolase activity"/>
    <property type="evidence" value="ECO:0007669"/>
    <property type="project" value="UniProtKB-KW"/>
</dbReference>
<dbReference type="PANTHER" id="PTHR12604">
    <property type="entry name" value="KU AUTOANTIGEN DNA HELICASE"/>
    <property type="match status" value="1"/>
</dbReference>
<comment type="subcellular location">
    <subcellularLocation>
        <location evidence="1">Nucleus</location>
    </subcellularLocation>
</comment>
<dbReference type="GO" id="GO:0000723">
    <property type="term" value="P:telomere maintenance"/>
    <property type="evidence" value="ECO:0007669"/>
    <property type="project" value="InterPro"/>
</dbReference>
<feature type="region of interest" description="Disordered" evidence="12">
    <location>
        <begin position="521"/>
        <end position="567"/>
    </location>
</feature>
<dbReference type="OMA" id="RNDSIHY"/>
<accession>C5KCZ0</accession>
<dbReference type="InterPro" id="IPR002035">
    <property type="entry name" value="VWF_A"/>
</dbReference>
<dbReference type="InterPro" id="IPR036465">
    <property type="entry name" value="vWFA_dom_sf"/>
</dbReference>
<feature type="domain" description="VWFA" evidence="13">
    <location>
        <begin position="7"/>
        <end position="217"/>
    </location>
</feature>
<evidence type="ECO:0000256" key="3">
    <source>
        <dbReference type="ARBA" id="ARBA00022741"/>
    </source>
</evidence>
<evidence type="ECO:0000256" key="12">
    <source>
        <dbReference type="SAM" id="MobiDB-lite"/>
    </source>
</evidence>
<dbReference type="InterPro" id="IPR006164">
    <property type="entry name" value="DNA_bd_Ku70/Ku80"/>
</dbReference>
<dbReference type="Gene3D" id="3.40.50.410">
    <property type="entry name" value="von Willebrand factor, type A domain"/>
    <property type="match status" value="1"/>
</dbReference>
<keyword evidence="5" id="KW-0378">Hydrolase</keyword>
<evidence type="ECO:0000256" key="6">
    <source>
        <dbReference type="ARBA" id="ARBA00022806"/>
    </source>
</evidence>
<dbReference type="GeneID" id="9086984"/>
<evidence type="ECO:0000259" key="13">
    <source>
        <dbReference type="PROSITE" id="PS50234"/>
    </source>
</evidence>
<keyword evidence="4" id="KW-0227">DNA damage</keyword>
<dbReference type="GO" id="GO:0043564">
    <property type="term" value="C:Ku70:Ku80 complex"/>
    <property type="evidence" value="ECO:0007669"/>
    <property type="project" value="InterPro"/>
</dbReference>
<organism evidence="15">
    <name type="scientific">Perkinsus marinus (strain ATCC 50983 / TXsc)</name>
    <dbReference type="NCBI Taxonomy" id="423536"/>
    <lineage>
        <taxon>Eukaryota</taxon>
        <taxon>Sar</taxon>
        <taxon>Alveolata</taxon>
        <taxon>Perkinsozoa</taxon>
        <taxon>Perkinsea</taxon>
        <taxon>Perkinsida</taxon>
        <taxon>Perkinsidae</taxon>
        <taxon>Perkinsus</taxon>
    </lineage>
</organism>
<protein>
    <submittedName>
        <fullName evidence="14">ATP-dependent DNA helicase 2 subunit, putative</fullName>
    </submittedName>
</protein>
<dbReference type="GO" id="GO:0006310">
    <property type="term" value="P:DNA recombination"/>
    <property type="evidence" value="ECO:0007669"/>
    <property type="project" value="UniProtKB-KW"/>
</dbReference>
<dbReference type="PANTHER" id="PTHR12604:SF4">
    <property type="entry name" value="X-RAY REPAIR CROSS-COMPLEMENTING PROTEIN 5"/>
    <property type="match status" value="1"/>
</dbReference>
<name>C5KCZ0_PERM5</name>
<sequence>MASRKKYYVLLLDVGRTMSDTCPSTSQQPQAGRTKMDLAIEAAKLFIQQKLILGGKSTQVALVLIGSQRTRNRLQHGGYQNIEVIKDLAVPDIDFLRCLTSIDYGSPYTADVVGGLIVALDMIHSATEKSKARSQRTVLILTDGCTPVQGAADLPSIVQRMNEINVEPIIATFGTPLPEVHAVLESVAARSEKGQYLQEEALFELLTQVRSKDTQQISKCRVDLELTKYMKIPIWCYLKTSKVTLPTLKKESTHTSAAVKMDRVYYAVDDPDGEAIPAEERAKAYKYGSQFVRFEPYDEASLKYHSDKCLTMLGFARSETIPEELMIGESIECVAAEPNNVDAAKALSSLIKAMDAMGVYMLARYCFRNDVKPKYVCLAPHISERHTCLYMNQLPYSDDVRTDGIIFDDFDTDLTDKETIAIDRLMDSMDLEDDGDYHELLKMKQIFNPTLLRFWRTVVRRAEDPEAPIVGIDKQIDACLHPERIIEARFLKDVNALREVFTLVKVPVDKKKTKRYWRDAVDREAEGSSKKPPSVDPTKLVFDFPTSDSIPGGAPSTSAQQQSGEGGRAEMFPQVQIGMVSPVRDFTTAVYGSGVTSALLGEAFQKMTTVTVRLLQQPGYE</sequence>
<dbReference type="Proteomes" id="UP000007800">
    <property type="component" value="Unassembled WGS sequence"/>
</dbReference>
<dbReference type="InterPro" id="IPR005161">
    <property type="entry name" value="Ku_N"/>
</dbReference>
<keyword evidence="9" id="KW-0233">DNA recombination</keyword>
<dbReference type="RefSeq" id="XP_002785943.1">
    <property type="nucleotide sequence ID" value="XM_002785897.1"/>
</dbReference>
<dbReference type="InterPro" id="IPR016194">
    <property type="entry name" value="SPOC-like_C_dom_sf"/>
</dbReference>
<keyword evidence="3" id="KW-0547">Nucleotide-binding</keyword>
<dbReference type="CDD" id="cd00873">
    <property type="entry name" value="KU80"/>
    <property type="match status" value="1"/>
</dbReference>
<keyword evidence="8" id="KW-0238">DNA-binding</keyword>
<dbReference type="AlphaFoldDB" id="C5KCZ0"/>
<keyword evidence="15" id="KW-1185">Reference proteome</keyword>
<evidence type="ECO:0000256" key="8">
    <source>
        <dbReference type="ARBA" id="ARBA00023125"/>
    </source>
</evidence>
<dbReference type="GO" id="GO:0005524">
    <property type="term" value="F:ATP binding"/>
    <property type="evidence" value="ECO:0007669"/>
    <property type="project" value="UniProtKB-KW"/>
</dbReference>
<evidence type="ECO:0000256" key="10">
    <source>
        <dbReference type="ARBA" id="ARBA00023204"/>
    </source>
</evidence>
<dbReference type="SUPFAM" id="SSF100939">
    <property type="entry name" value="SPOC domain-like"/>
    <property type="match status" value="1"/>
</dbReference>
<keyword evidence="7" id="KW-0067">ATP-binding</keyword>
<dbReference type="GO" id="GO:0042162">
    <property type="term" value="F:telomeric DNA binding"/>
    <property type="evidence" value="ECO:0007669"/>
    <property type="project" value="InterPro"/>
</dbReference>
<evidence type="ECO:0000256" key="9">
    <source>
        <dbReference type="ARBA" id="ARBA00023172"/>
    </source>
</evidence>
<dbReference type="PROSITE" id="PS50234">
    <property type="entry name" value="VWFA"/>
    <property type="match status" value="1"/>
</dbReference>
<dbReference type="SUPFAM" id="SSF53300">
    <property type="entry name" value="vWA-like"/>
    <property type="match status" value="1"/>
</dbReference>
<evidence type="ECO:0000256" key="1">
    <source>
        <dbReference type="ARBA" id="ARBA00004123"/>
    </source>
</evidence>
<dbReference type="InterPro" id="IPR024193">
    <property type="entry name" value="Ku80"/>
</dbReference>
<dbReference type="OrthoDB" id="421406at2759"/>
<dbReference type="Pfam" id="PF02735">
    <property type="entry name" value="Ku"/>
    <property type="match status" value="1"/>
</dbReference>
<dbReference type="GO" id="GO:0006303">
    <property type="term" value="P:double-strand break repair via nonhomologous end joining"/>
    <property type="evidence" value="ECO:0007669"/>
    <property type="project" value="InterPro"/>
</dbReference>
<dbReference type="Pfam" id="PF03731">
    <property type="entry name" value="Ku_N"/>
    <property type="match status" value="1"/>
</dbReference>
<evidence type="ECO:0000256" key="11">
    <source>
        <dbReference type="ARBA" id="ARBA00023242"/>
    </source>
</evidence>
<dbReference type="InParanoid" id="C5KCZ0"/>
<gene>
    <name evidence="14" type="ORF">Pmar_PMAR023666</name>
</gene>
<reference evidence="14 15" key="1">
    <citation type="submission" date="2008-07" db="EMBL/GenBank/DDBJ databases">
        <authorList>
            <person name="El-Sayed N."/>
            <person name="Caler E."/>
            <person name="Inman J."/>
            <person name="Amedeo P."/>
            <person name="Hass B."/>
            <person name="Wortman J."/>
        </authorList>
    </citation>
    <scope>NUCLEOTIDE SEQUENCE [LARGE SCALE GENOMIC DNA]</scope>
    <source>
        <strain evidence="15">ATCC 50983 / TXsc</strain>
    </source>
</reference>
<dbReference type="Gene3D" id="2.40.290.10">
    <property type="match status" value="1"/>
</dbReference>
<keyword evidence="10" id="KW-0234">DNA repair</keyword>